<dbReference type="RefSeq" id="WP_095745899.1">
    <property type="nucleotide sequence ID" value="NZ_CP023284.1"/>
</dbReference>
<evidence type="ECO:0000313" key="10">
    <source>
        <dbReference type="EMBL" id="ATA55546.1"/>
    </source>
</evidence>
<dbReference type="InterPro" id="IPR043429">
    <property type="entry name" value="ArtM/GltK/GlnP/TcyL/YhdX-like"/>
</dbReference>
<dbReference type="KEGG" id="vbo:CKY39_21680"/>
<keyword evidence="7 8" id="KW-0472">Membrane</keyword>
<protein>
    <submittedName>
        <fullName evidence="10">Amino acid ABC transporter permease</fullName>
    </submittedName>
</protein>
<reference evidence="10 11" key="1">
    <citation type="submission" date="2017-09" db="EMBL/GenBank/DDBJ databases">
        <title>The diverse metabolic capabilities of V. boronicumulans make it an excellent choice for continued studies on novel biodegradation.</title>
        <authorList>
            <person name="Sun S."/>
        </authorList>
    </citation>
    <scope>NUCLEOTIDE SEQUENCE [LARGE SCALE GENOMIC DNA]</scope>
    <source>
        <strain evidence="10 11">J1</strain>
    </source>
</reference>
<evidence type="ECO:0000256" key="1">
    <source>
        <dbReference type="ARBA" id="ARBA00004429"/>
    </source>
</evidence>
<feature type="transmembrane region" description="Helical" evidence="8">
    <location>
        <begin position="88"/>
        <end position="108"/>
    </location>
</feature>
<dbReference type="InterPro" id="IPR000515">
    <property type="entry name" value="MetI-like"/>
</dbReference>
<accession>A0A250DME0</accession>
<dbReference type="AlphaFoldDB" id="A0A250DME0"/>
<evidence type="ECO:0000313" key="11">
    <source>
        <dbReference type="Proteomes" id="UP000217154"/>
    </source>
</evidence>
<comment type="subcellular location">
    <subcellularLocation>
        <location evidence="1">Cell inner membrane</location>
        <topology evidence="1">Multi-pass membrane protein</topology>
    </subcellularLocation>
    <subcellularLocation>
        <location evidence="8">Cell membrane</location>
        <topology evidence="8">Multi-pass membrane protein</topology>
    </subcellularLocation>
</comment>
<evidence type="ECO:0000256" key="3">
    <source>
        <dbReference type="ARBA" id="ARBA00022448"/>
    </source>
</evidence>
<name>A0A250DME0_9BURK</name>
<dbReference type="Gene3D" id="1.10.3720.10">
    <property type="entry name" value="MetI-like"/>
    <property type="match status" value="1"/>
</dbReference>
<evidence type="ECO:0000256" key="2">
    <source>
        <dbReference type="ARBA" id="ARBA00010072"/>
    </source>
</evidence>
<feature type="domain" description="ABC transmembrane type-1" evidence="9">
    <location>
        <begin position="25"/>
        <end position="215"/>
    </location>
</feature>
<dbReference type="PANTHER" id="PTHR30614:SF21">
    <property type="entry name" value="AMINO ACID ABC TRANSPORTER PERMEASE"/>
    <property type="match status" value="1"/>
</dbReference>
<evidence type="ECO:0000256" key="6">
    <source>
        <dbReference type="ARBA" id="ARBA00022989"/>
    </source>
</evidence>
<comment type="similarity">
    <text evidence="2">Belongs to the binding-protein-dependent transport system permease family. HisMQ subfamily.</text>
</comment>
<dbReference type="CDD" id="cd06261">
    <property type="entry name" value="TM_PBP2"/>
    <property type="match status" value="1"/>
</dbReference>
<dbReference type="Proteomes" id="UP000217154">
    <property type="component" value="Chromosome"/>
</dbReference>
<dbReference type="InterPro" id="IPR035906">
    <property type="entry name" value="MetI-like_sf"/>
</dbReference>
<dbReference type="PROSITE" id="PS50928">
    <property type="entry name" value="ABC_TM1"/>
    <property type="match status" value="1"/>
</dbReference>
<dbReference type="NCBIfam" id="TIGR01726">
    <property type="entry name" value="HEQRo_perm_3TM"/>
    <property type="match status" value="1"/>
</dbReference>
<dbReference type="EMBL" id="CP023284">
    <property type="protein sequence ID" value="ATA55546.1"/>
    <property type="molecule type" value="Genomic_DNA"/>
</dbReference>
<evidence type="ECO:0000256" key="4">
    <source>
        <dbReference type="ARBA" id="ARBA00022475"/>
    </source>
</evidence>
<feature type="transmembrane region" description="Helical" evidence="8">
    <location>
        <begin position="196"/>
        <end position="216"/>
    </location>
</feature>
<dbReference type="GO" id="GO:0022857">
    <property type="term" value="F:transmembrane transporter activity"/>
    <property type="evidence" value="ECO:0007669"/>
    <property type="project" value="InterPro"/>
</dbReference>
<keyword evidence="5 8" id="KW-0812">Transmembrane</keyword>
<keyword evidence="3 8" id="KW-0813">Transport</keyword>
<proteinExistence type="inferred from homology"/>
<evidence type="ECO:0000256" key="5">
    <source>
        <dbReference type="ARBA" id="ARBA00022692"/>
    </source>
</evidence>
<gene>
    <name evidence="10" type="ORF">CKY39_21680</name>
</gene>
<organism evidence="10 11">
    <name type="scientific">Variovorax boronicumulans</name>
    <dbReference type="NCBI Taxonomy" id="436515"/>
    <lineage>
        <taxon>Bacteria</taxon>
        <taxon>Pseudomonadati</taxon>
        <taxon>Pseudomonadota</taxon>
        <taxon>Betaproteobacteria</taxon>
        <taxon>Burkholderiales</taxon>
        <taxon>Comamonadaceae</taxon>
        <taxon>Variovorax</taxon>
    </lineage>
</organism>
<sequence length="245" mass="26591">MIDILRDYGLLLLVGQFPNGPVGGLALTLFLAVSGLLLSFPLAIVMGVARTSPIKAVQYPATAVVYAVRGLPVLMLIFWAYFIVPMVVGRSISGITTLIVALVVYELAFMGEVVKAGIVAVPKGQVEAARSLGMTYFATMRKVILPQALVNMIPSILNQLINLIKNTSLGYIISVGELTYSAYQINAQLLTRPFQVYLILAITYFVLCWTLGLAVSRLEKKLSQARCTPDVPTPLQRLVSKEATT</sequence>
<evidence type="ECO:0000259" key="9">
    <source>
        <dbReference type="PROSITE" id="PS50928"/>
    </source>
</evidence>
<dbReference type="SUPFAM" id="SSF161098">
    <property type="entry name" value="MetI-like"/>
    <property type="match status" value="1"/>
</dbReference>
<dbReference type="InterPro" id="IPR010065">
    <property type="entry name" value="AA_ABC_transptr_permease_3TM"/>
</dbReference>
<evidence type="ECO:0000256" key="8">
    <source>
        <dbReference type="RuleBase" id="RU363032"/>
    </source>
</evidence>
<dbReference type="GO" id="GO:0006865">
    <property type="term" value="P:amino acid transport"/>
    <property type="evidence" value="ECO:0007669"/>
    <property type="project" value="TreeGrafter"/>
</dbReference>
<keyword evidence="4" id="KW-1003">Cell membrane</keyword>
<dbReference type="GO" id="GO:0043190">
    <property type="term" value="C:ATP-binding cassette (ABC) transporter complex"/>
    <property type="evidence" value="ECO:0007669"/>
    <property type="project" value="InterPro"/>
</dbReference>
<keyword evidence="6 8" id="KW-1133">Transmembrane helix</keyword>
<evidence type="ECO:0000256" key="7">
    <source>
        <dbReference type="ARBA" id="ARBA00023136"/>
    </source>
</evidence>
<dbReference type="PANTHER" id="PTHR30614">
    <property type="entry name" value="MEMBRANE COMPONENT OF AMINO ACID ABC TRANSPORTER"/>
    <property type="match status" value="1"/>
</dbReference>
<dbReference type="Pfam" id="PF00528">
    <property type="entry name" value="BPD_transp_1"/>
    <property type="match status" value="1"/>
</dbReference>
<feature type="transmembrane region" description="Helical" evidence="8">
    <location>
        <begin position="25"/>
        <end position="49"/>
    </location>
</feature>
<feature type="transmembrane region" description="Helical" evidence="8">
    <location>
        <begin position="61"/>
        <end position="82"/>
    </location>
</feature>